<gene>
    <name evidence="1" type="ORF">Aspvir_003267</name>
</gene>
<dbReference type="OrthoDB" id="67027at2759"/>
<dbReference type="InterPro" id="IPR036389">
    <property type="entry name" value="RNase_III_sf"/>
</dbReference>
<dbReference type="AlphaFoldDB" id="A0A9P3FB38"/>
<accession>A0A9P3FB38</accession>
<evidence type="ECO:0000313" key="1">
    <source>
        <dbReference type="EMBL" id="GIK07601.1"/>
    </source>
</evidence>
<name>A0A9P3FB38_ASPVI</name>
<proteinExistence type="predicted"/>
<dbReference type="RefSeq" id="XP_043130787.1">
    <property type="nucleotide sequence ID" value="XM_043274852.1"/>
</dbReference>
<evidence type="ECO:0000313" key="2">
    <source>
        <dbReference type="Proteomes" id="UP000710440"/>
    </source>
</evidence>
<keyword evidence="2" id="KW-1185">Reference proteome</keyword>
<reference evidence="1 2" key="1">
    <citation type="submission" date="2021-02" db="EMBL/GenBank/DDBJ databases">
        <title>Pan-genome distribution and transcriptional activeness of fungal secondary metabolism genes in Aspergillus section Fumigati.</title>
        <authorList>
            <person name="Takahashi H."/>
            <person name="Umemura M."/>
            <person name="Ninomiya A."/>
            <person name="Kusuya Y."/>
            <person name="Urayama S."/>
            <person name="Shimizu M."/>
            <person name="Watanabe A."/>
            <person name="Kamei K."/>
            <person name="Yaguchi T."/>
            <person name="Hagiwara D."/>
        </authorList>
    </citation>
    <scope>NUCLEOTIDE SEQUENCE [LARGE SCALE GENOMIC DNA]</scope>
    <source>
        <strain evidence="1 2">IFM 47045</strain>
    </source>
</reference>
<sequence length="99" mass="10940">MANRKNAKRGIEKVMDTAQGRPHLESYATNKAMTHQAIRLHLGTFARPGPAQSQQKALGVHGLGTEIEALVAAVWINSQWNVEVVKNAMKHLHLCPEHV</sequence>
<dbReference type="GeneID" id="66931249"/>
<dbReference type="GO" id="GO:0004525">
    <property type="term" value="F:ribonuclease III activity"/>
    <property type="evidence" value="ECO:0007669"/>
    <property type="project" value="InterPro"/>
</dbReference>
<organism evidence="1 2">
    <name type="scientific">Aspergillus viridinutans</name>
    <dbReference type="NCBI Taxonomy" id="75553"/>
    <lineage>
        <taxon>Eukaryota</taxon>
        <taxon>Fungi</taxon>
        <taxon>Dikarya</taxon>
        <taxon>Ascomycota</taxon>
        <taxon>Pezizomycotina</taxon>
        <taxon>Eurotiomycetes</taxon>
        <taxon>Eurotiomycetidae</taxon>
        <taxon>Eurotiales</taxon>
        <taxon>Aspergillaceae</taxon>
        <taxon>Aspergillus</taxon>
        <taxon>Aspergillus subgen. Fumigati</taxon>
    </lineage>
</organism>
<comment type="caution">
    <text evidence="1">The sequence shown here is derived from an EMBL/GenBank/DDBJ whole genome shotgun (WGS) entry which is preliminary data.</text>
</comment>
<protein>
    <recommendedName>
        <fullName evidence="3">RNase III domain-containing protein</fullName>
    </recommendedName>
</protein>
<dbReference type="GO" id="GO:0006396">
    <property type="term" value="P:RNA processing"/>
    <property type="evidence" value="ECO:0007669"/>
    <property type="project" value="InterPro"/>
</dbReference>
<evidence type="ECO:0008006" key="3">
    <source>
        <dbReference type="Google" id="ProtNLM"/>
    </source>
</evidence>
<dbReference type="Proteomes" id="UP000710440">
    <property type="component" value="Unassembled WGS sequence"/>
</dbReference>
<dbReference type="SUPFAM" id="SSF69065">
    <property type="entry name" value="RNase III domain-like"/>
    <property type="match status" value="1"/>
</dbReference>
<dbReference type="EMBL" id="BOPL01000014">
    <property type="protein sequence ID" value="GIK07601.1"/>
    <property type="molecule type" value="Genomic_DNA"/>
</dbReference>